<evidence type="ECO:0000313" key="3">
    <source>
        <dbReference type="EMBL" id="SMX96336.1"/>
    </source>
</evidence>
<evidence type="ECO:0000259" key="1">
    <source>
        <dbReference type="Pfam" id="PF13622"/>
    </source>
</evidence>
<dbReference type="SUPFAM" id="SSF54637">
    <property type="entry name" value="Thioesterase/thiol ester dehydrase-isomerase"/>
    <property type="match status" value="2"/>
</dbReference>
<dbReference type="PANTHER" id="PTHR38110:SF1">
    <property type="entry name" value="THIOESTERASE DOMAIN-CONTAINING PROTEIN"/>
    <property type="match status" value="1"/>
</dbReference>
<dbReference type="InterPro" id="IPR029069">
    <property type="entry name" value="HotDog_dom_sf"/>
</dbReference>
<evidence type="ECO:0000259" key="2">
    <source>
        <dbReference type="Pfam" id="PF20789"/>
    </source>
</evidence>
<dbReference type="AlphaFoldDB" id="A0A2H1K9H4"/>
<sequence>MLGNVGHMSQTNLHESSLSEFESATAVTRHSESAFTAEVDGEWSVAGAVNGGYLLGIIAQTLRLNSPNAPDPLVLSTYYVGPSQGGVADITTRMIREGRSSATFAVDLAQNGAPKITALATMGNLEGLPEDVATTANPPELPEPDQCINVAEAPGDFVKSAPLIERYDMRLDPDTAGFAAGRPSGRGLLQGWIRLADGTEPDALSLLAFLDAFPPVMFDLGHFGWAPTMELTAHLRAVPAPGWIKVKLYTRNIAGGMFEEDCELWDSAGRLVAQSRQLARQPRG</sequence>
<dbReference type="InterPro" id="IPR049450">
    <property type="entry name" value="ACOT8-like_C"/>
</dbReference>
<dbReference type="InterPro" id="IPR049449">
    <property type="entry name" value="TesB_ACOT8-like_N"/>
</dbReference>
<dbReference type="PANTHER" id="PTHR38110">
    <property type="entry name" value="CHROMOSOME 23, WHOLE GENOME SHOTGUN SEQUENCE"/>
    <property type="match status" value="1"/>
</dbReference>
<feature type="domain" description="Acyl-CoA thioesterase-like N-terminal HotDog" evidence="1">
    <location>
        <begin position="40"/>
        <end position="123"/>
    </location>
</feature>
<accession>A0A2H1K9H4</accession>
<dbReference type="Proteomes" id="UP000234433">
    <property type="component" value="Unassembled WGS sequence"/>
</dbReference>
<gene>
    <name evidence="3" type="ORF">BANT918_02210</name>
</gene>
<dbReference type="Gene3D" id="2.40.160.210">
    <property type="entry name" value="Acyl-CoA thioesterase, double hotdog domain"/>
    <property type="match status" value="1"/>
</dbReference>
<protein>
    <submittedName>
        <fullName evidence="3">Acyl-CoA thioesterase</fullName>
    </submittedName>
</protein>
<name>A0A2H1K9H4_9MICO</name>
<dbReference type="EMBL" id="FXZD01000007">
    <property type="protein sequence ID" value="SMX96336.1"/>
    <property type="molecule type" value="Genomic_DNA"/>
</dbReference>
<dbReference type="Pfam" id="PF13622">
    <property type="entry name" value="4HBT_3"/>
    <property type="match status" value="1"/>
</dbReference>
<evidence type="ECO:0000313" key="4">
    <source>
        <dbReference type="Proteomes" id="UP000234433"/>
    </source>
</evidence>
<dbReference type="Pfam" id="PF20789">
    <property type="entry name" value="4HBT_3C"/>
    <property type="match status" value="1"/>
</dbReference>
<feature type="domain" description="Acyl-CoA thioesterase-like C-terminal" evidence="2">
    <location>
        <begin position="144"/>
        <end position="279"/>
    </location>
</feature>
<dbReference type="InterPro" id="IPR042171">
    <property type="entry name" value="Acyl-CoA_hotdog"/>
</dbReference>
<organism evidence="3 4">
    <name type="scientific">Brevibacterium antiquum CNRZ 918</name>
    <dbReference type="NCBI Taxonomy" id="1255637"/>
    <lineage>
        <taxon>Bacteria</taxon>
        <taxon>Bacillati</taxon>
        <taxon>Actinomycetota</taxon>
        <taxon>Actinomycetes</taxon>
        <taxon>Micrococcales</taxon>
        <taxon>Brevibacteriaceae</taxon>
        <taxon>Brevibacterium</taxon>
    </lineage>
</organism>
<proteinExistence type="predicted"/>
<dbReference type="InterPro" id="IPR052389">
    <property type="entry name" value="Sec_Metab_Biosynth-Assoc"/>
</dbReference>
<reference evidence="3 4" key="1">
    <citation type="submission" date="2017-03" db="EMBL/GenBank/DDBJ databases">
        <authorList>
            <person name="Afonso C.L."/>
            <person name="Miller P.J."/>
            <person name="Scott M.A."/>
            <person name="Spackman E."/>
            <person name="Goraichik I."/>
            <person name="Dimitrov K.M."/>
            <person name="Suarez D.L."/>
            <person name="Swayne D.E."/>
        </authorList>
    </citation>
    <scope>NUCLEOTIDE SEQUENCE [LARGE SCALE GENOMIC DNA]</scope>
    <source>
        <strain evidence="3 4">CNRZ 918</strain>
    </source>
</reference>